<dbReference type="RefSeq" id="WP_157229698.1">
    <property type="nucleotide sequence ID" value="NZ_JADLRE010000008.1"/>
</dbReference>
<proteinExistence type="predicted"/>
<evidence type="ECO:0000256" key="1">
    <source>
        <dbReference type="SAM" id="MobiDB-lite"/>
    </source>
</evidence>
<comment type="caution">
    <text evidence="2">The sequence shown here is derived from an EMBL/GenBank/DDBJ whole genome shotgun (WGS) entry which is preliminary data.</text>
</comment>
<dbReference type="EMBL" id="JADLRE010000008">
    <property type="protein sequence ID" value="MBF6225980.1"/>
    <property type="molecule type" value="Genomic_DNA"/>
</dbReference>
<feature type="region of interest" description="Disordered" evidence="1">
    <location>
        <begin position="35"/>
        <end position="54"/>
    </location>
</feature>
<feature type="compositionally biased region" description="Basic and acidic residues" evidence="1">
    <location>
        <begin position="38"/>
        <end position="47"/>
    </location>
</feature>
<name>A0ABS0C864_9NOCA</name>
<evidence type="ECO:0008006" key="4">
    <source>
        <dbReference type="Google" id="ProtNLM"/>
    </source>
</evidence>
<organism evidence="2 3">
    <name type="scientific">Nocardia abscessus</name>
    <dbReference type="NCBI Taxonomy" id="120957"/>
    <lineage>
        <taxon>Bacteria</taxon>
        <taxon>Bacillati</taxon>
        <taxon>Actinomycetota</taxon>
        <taxon>Actinomycetes</taxon>
        <taxon>Mycobacteriales</taxon>
        <taxon>Nocardiaceae</taxon>
        <taxon>Nocardia</taxon>
    </lineage>
</organism>
<accession>A0ABS0C864</accession>
<sequence>MVVLLAVIGSASLAVIAIHATVVARSLAELRSPRRAGAAREDVRDTARLTGTSV</sequence>
<gene>
    <name evidence="2" type="ORF">IU470_12820</name>
</gene>
<protein>
    <recommendedName>
        <fullName evidence="4">Two-component sensor histidine kinase</fullName>
    </recommendedName>
</protein>
<evidence type="ECO:0000313" key="3">
    <source>
        <dbReference type="Proteomes" id="UP000807309"/>
    </source>
</evidence>
<evidence type="ECO:0000313" key="2">
    <source>
        <dbReference type="EMBL" id="MBF6225980.1"/>
    </source>
</evidence>
<reference evidence="2 3" key="1">
    <citation type="submission" date="2020-10" db="EMBL/GenBank/DDBJ databases">
        <title>Identification of Nocardia species via Next-generation sequencing and recognition of intraspecies genetic diversity.</title>
        <authorList>
            <person name="Li P."/>
            <person name="Li P."/>
            <person name="Lu B."/>
        </authorList>
    </citation>
    <scope>NUCLEOTIDE SEQUENCE [LARGE SCALE GENOMIC DNA]</scope>
    <source>
        <strain evidence="2 3">N-11</strain>
    </source>
</reference>
<dbReference type="Proteomes" id="UP000807309">
    <property type="component" value="Unassembled WGS sequence"/>
</dbReference>
<keyword evidence="3" id="KW-1185">Reference proteome</keyword>
<dbReference type="GeneID" id="86966767"/>